<dbReference type="EMBL" id="JAPFFF010000003">
    <property type="protein sequence ID" value="KAK8894229.1"/>
    <property type="molecule type" value="Genomic_DNA"/>
</dbReference>
<feature type="compositionally biased region" description="Low complexity" evidence="1">
    <location>
        <begin position="474"/>
        <end position="483"/>
    </location>
</feature>
<organism evidence="2 3">
    <name type="scientific">Tritrichomonas musculus</name>
    <dbReference type="NCBI Taxonomy" id="1915356"/>
    <lineage>
        <taxon>Eukaryota</taxon>
        <taxon>Metamonada</taxon>
        <taxon>Parabasalia</taxon>
        <taxon>Tritrichomonadida</taxon>
        <taxon>Tritrichomonadidae</taxon>
        <taxon>Tritrichomonas</taxon>
    </lineage>
</organism>
<feature type="compositionally biased region" description="Acidic residues" evidence="1">
    <location>
        <begin position="317"/>
        <end position="337"/>
    </location>
</feature>
<feature type="compositionally biased region" description="Polar residues" evidence="1">
    <location>
        <begin position="110"/>
        <end position="122"/>
    </location>
</feature>
<feature type="region of interest" description="Disordered" evidence="1">
    <location>
        <begin position="235"/>
        <end position="257"/>
    </location>
</feature>
<evidence type="ECO:0000256" key="1">
    <source>
        <dbReference type="SAM" id="MobiDB-lite"/>
    </source>
</evidence>
<evidence type="ECO:0000313" key="3">
    <source>
        <dbReference type="Proteomes" id="UP001470230"/>
    </source>
</evidence>
<keyword evidence="3" id="KW-1185">Reference proteome</keyword>
<feature type="compositionally biased region" description="Low complexity" evidence="1">
    <location>
        <begin position="396"/>
        <end position="407"/>
    </location>
</feature>
<feature type="region of interest" description="Disordered" evidence="1">
    <location>
        <begin position="294"/>
        <end position="495"/>
    </location>
</feature>
<feature type="compositionally biased region" description="Low complexity" evidence="1">
    <location>
        <begin position="431"/>
        <end position="467"/>
    </location>
</feature>
<feature type="compositionally biased region" description="Low complexity" evidence="1">
    <location>
        <begin position="359"/>
        <end position="372"/>
    </location>
</feature>
<accession>A0ABR2KT17</accession>
<dbReference type="Proteomes" id="UP001470230">
    <property type="component" value="Unassembled WGS sequence"/>
</dbReference>
<feature type="region of interest" description="Disordered" evidence="1">
    <location>
        <begin position="94"/>
        <end position="122"/>
    </location>
</feature>
<sequence length="495" mass="57086">MSFFSRLFSFSNRDFDLKTESTKPRTAYFGFLNRKVNSRYIEEGSNTYDVETQTADSFIGKFKDKEVETTIQVPISLTLVNVISKMNKRLSEVETAATLQTDETEIESPEISNAGSDNDSSLYEYSDKQPSNLMQNKEISRTSSVFTPVLLKRRSIIKKSNPEHNLSENEKPNSNILQSSFETSHVKAEVNHIASDKLQAQVQQQEEYQIQVPHDQFQAPQDQNQFQQTELDFPQKQTHQEVQHDIPQDQPQDIQPQQLPQGNIFRTLFTSRLERGPPSDIGGFSYTPINLSNAQESKQHKTNQPRNQNKFRKGDRSEDDNENNDNDGESDNDDDDSKNDLDGSQKRSYRNNRGDNNKYHQYNGNNNRSRGGYSKRRGGNSNYNHNESNENEENENSNYNSYRNNGRNSRKRGGNSYYNLNKSRDTEGNDDTNSNDNNYNNNNRRKGANSNYNNTRNTGNASYSNSFNHRRNNRNSNFNSRYSKSNRENDDGDDE</sequence>
<feature type="compositionally biased region" description="Polar residues" evidence="1">
    <location>
        <begin position="294"/>
        <end position="308"/>
    </location>
</feature>
<name>A0ABR2KT17_9EUKA</name>
<proteinExistence type="predicted"/>
<protein>
    <submittedName>
        <fullName evidence="2">Uncharacterized protein</fullName>
    </submittedName>
</protein>
<feature type="compositionally biased region" description="Basic and acidic residues" evidence="1">
    <location>
        <begin position="238"/>
        <end position="247"/>
    </location>
</feature>
<feature type="compositionally biased region" description="Low complexity" evidence="1">
    <location>
        <begin position="248"/>
        <end position="257"/>
    </location>
</feature>
<gene>
    <name evidence="2" type="ORF">M9Y10_022663</name>
</gene>
<comment type="caution">
    <text evidence="2">The sequence shown here is derived from an EMBL/GenBank/DDBJ whole genome shotgun (WGS) entry which is preliminary data.</text>
</comment>
<reference evidence="2 3" key="1">
    <citation type="submission" date="2024-04" db="EMBL/GenBank/DDBJ databases">
        <title>Tritrichomonas musculus Genome.</title>
        <authorList>
            <person name="Alves-Ferreira E."/>
            <person name="Grigg M."/>
            <person name="Lorenzi H."/>
            <person name="Galac M."/>
        </authorList>
    </citation>
    <scope>NUCLEOTIDE SEQUENCE [LARGE SCALE GENOMIC DNA]</scope>
    <source>
        <strain evidence="2 3">EAF2021</strain>
    </source>
</reference>
<evidence type="ECO:0000313" key="2">
    <source>
        <dbReference type="EMBL" id="KAK8894229.1"/>
    </source>
</evidence>